<proteinExistence type="inferred from homology"/>
<dbReference type="Pfam" id="PF08263">
    <property type="entry name" value="LRRNT_2"/>
    <property type="match status" value="1"/>
</dbReference>
<evidence type="ECO:0000313" key="13">
    <source>
        <dbReference type="EMBL" id="KAK7268377.1"/>
    </source>
</evidence>
<feature type="domain" description="Leucine-rich repeat-containing N-terminal plant-type" evidence="12">
    <location>
        <begin position="15"/>
        <end position="51"/>
    </location>
</feature>
<dbReference type="InterPro" id="IPR013210">
    <property type="entry name" value="LRR_N_plant-typ"/>
</dbReference>
<keyword evidence="7" id="KW-0677">Repeat</keyword>
<dbReference type="InterPro" id="IPR046956">
    <property type="entry name" value="RLP23-like"/>
</dbReference>
<evidence type="ECO:0000256" key="7">
    <source>
        <dbReference type="ARBA" id="ARBA00022737"/>
    </source>
</evidence>
<evidence type="ECO:0000313" key="14">
    <source>
        <dbReference type="Proteomes" id="UP001372338"/>
    </source>
</evidence>
<keyword evidence="14" id="KW-1185">Reference proteome</keyword>
<keyword evidence="9" id="KW-0472">Membrane</keyword>
<sequence>MCANSSSISLPCIKREREALLKFKSTFNDPSNILSSWQGNNCCQWKGISCDNVTSHVVKLDLSSPCSRTQYEQEEINWCVNDGQFLKAPNVDESLMELEYLSYLDLKGNDFHGSAIPIFIGSMPRLTYLSLSGANFSGRIPSSIGNLRNLIHLDLGWNSHGFFLQLQRLDSNDINWITHLRSLEHLDLSYVNLGGIHNLFQVLSTLPSLLSISLQNCELANLAFPLVNVTNNAPQLQILDLSDNELTSSDLNAFQNMTTPLVHLDLSLNHLNSVPLWLLNSHKLKFLDLSVNTLHGSIPDAFRNMTSIEFLSLAFNSFTLLIPSWFRDFENLVHLDLSHNALRGPIPGIFQNMTSIEFLDFSSNHLTSVPCSFGELKNLVYLGLSWNNLTLMECTLSSILTNLCRLRRLDLSANNLQREQLGDSEISGCIPNDLEFLDLSQNEFRGHLPTWLGQLENLRHLNLESNFFYGPTRFFLGKLIKLERLYLRNNLFEGNLLDNIGQLVGLTELDVSDNKLCGFVPVKIIMQIFRNSLDTIVLEVSSICYNKSRNIKSARIFYNFFYCLGTSIV</sequence>
<evidence type="ECO:0000256" key="5">
    <source>
        <dbReference type="ARBA" id="ARBA00022692"/>
    </source>
</evidence>
<evidence type="ECO:0000256" key="3">
    <source>
        <dbReference type="ARBA" id="ARBA00022475"/>
    </source>
</evidence>
<comment type="caution">
    <text evidence="13">The sequence shown here is derived from an EMBL/GenBank/DDBJ whole genome shotgun (WGS) entry which is preliminary data.</text>
</comment>
<organism evidence="13 14">
    <name type="scientific">Crotalaria pallida</name>
    <name type="common">Smooth rattlebox</name>
    <name type="synonym">Crotalaria striata</name>
    <dbReference type="NCBI Taxonomy" id="3830"/>
    <lineage>
        <taxon>Eukaryota</taxon>
        <taxon>Viridiplantae</taxon>
        <taxon>Streptophyta</taxon>
        <taxon>Embryophyta</taxon>
        <taxon>Tracheophyta</taxon>
        <taxon>Spermatophyta</taxon>
        <taxon>Magnoliopsida</taxon>
        <taxon>eudicotyledons</taxon>
        <taxon>Gunneridae</taxon>
        <taxon>Pentapetalae</taxon>
        <taxon>rosids</taxon>
        <taxon>fabids</taxon>
        <taxon>Fabales</taxon>
        <taxon>Fabaceae</taxon>
        <taxon>Papilionoideae</taxon>
        <taxon>50 kb inversion clade</taxon>
        <taxon>genistoids sensu lato</taxon>
        <taxon>core genistoids</taxon>
        <taxon>Crotalarieae</taxon>
        <taxon>Crotalaria</taxon>
    </lineage>
</organism>
<evidence type="ECO:0000256" key="1">
    <source>
        <dbReference type="ARBA" id="ARBA00004251"/>
    </source>
</evidence>
<keyword evidence="3" id="KW-1003">Cell membrane</keyword>
<keyword evidence="4" id="KW-0433">Leucine-rich repeat</keyword>
<dbReference type="PANTHER" id="PTHR48063:SF106">
    <property type="entry name" value="LEUCINE-RICH REPEAT DOMAIN, L DOMAIN-LIKE PROTEIN-RELATED"/>
    <property type="match status" value="1"/>
</dbReference>
<dbReference type="AlphaFoldDB" id="A0AAN9F2G3"/>
<protein>
    <recommendedName>
        <fullName evidence="12">Leucine-rich repeat-containing N-terminal plant-type domain-containing protein</fullName>
    </recommendedName>
</protein>
<comment type="similarity">
    <text evidence="2">Belongs to the RLP family.</text>
</comment>
<dbReference type="Pfam" id="PF13855">
    <property type="entry name" value="LRR_8"/>
    <property type="match status" value="2"/>
</dbReference>
<evidence type="ECO:0000256" key="9">
    <source>
        <dbReference type="ARBA" id="ARBA00023136"/>
    </source>
</evidence>
<keyword evidence="6" id="KW-0732">Signal</keyword>
<evidence type="ECO:0000256" key="6">
    <source>
        <dbReference type="ARBA" id="ARBA00022729"/>
    </source>
</evidence>
<keyword evidence="5" id="KW-0812">Transmembrane</keyword>
<keyword evidence="11" id="KW-0325">Glycoprotein</keyword>
<dbReference type="SUPFAM" id="SSF52047">
    <property type="entry name" value="RNI-like"/>
    <property type="match status" value="2"/>
</dbReference>
<dbReference type="EMBL" id="JAYWIO010000004">
    <property type="protein sequence ID" value="KAK7268377.1"/>
    <property type="molecule type" value="Genomic_DNA"/>
</dbReference>
<dbReference type="Pfam" id="PF00560">
    <property type="entry name" value="LRR_1"/>
    <property type="match status" value="4"/>
</dbReference>
<evidence type="ECO:0000256" key="4">
    <source>
        <dbReference type="ARBA" id="ARBA00022614"/>
    </source>
</evidence>
<evidence type="ECO:0000259" key="12">
    <source>
        <dbReference type="Pfam" id="PF08263"/>
    </source>
</evidence>
<evidence type="ECO:0000256" key="2">
    <source>
        <dbReference type="ARBA" id="ARBA00009592"/>
    </source>
</evidence>
<accession>A0AAN9F2G3</accession>
<keyword evidence="10" id="KW-0675">Receptor</keyword>
<evidence type="ECO:0000256" key="11">
    <source>
        <dbReference type="ARBA" id="ARBA00023180"/>
    </source>
</evidence>
<evidence type="ECO:0000256" key="8">
    <source>
        <dbReference type="ARBA" id="ARBA00022989"/>
    </source>
</evidence>
<dbReference type="InterPro" id="IPR001611">
    <property type="entry name" value="Leu-rich_rpt"/>
</dbReference>
<dbReference type="GO" id="GO:0005886">
    <property type="term" value="C:plasma membrane"/>
    <property type="evidence" value="ECO:0007669"/>
    <property type="project" value="UniProtKB-SubCell"/>
</dbReference>
<gene>
    <name evidence="13" type="ORF">RIF29_21075</name>
</gene>
<name>A0AAN9F2G3_CROPI</name>
<dbReference type="Gene3D" id="3.80.10.10">
    <property type="entry name" value="Ribonuclease Inhibitor"/>
    <property type="match status" value="3"/>
</dbReference>
<reference evidence="13 14" key="1">
    <citation type="submission" date="2024-01" db="EMBL/GenBank/DDBJ databases">
        <title>The genomes of 5 underutilized Papilionoideae crops provide insights into root nodulation and disease resistanc.</title>
        <authorList>
            <person name="Yuan L."/>
        </authorList>
    </citation>
    <scope>NUCLEOTIDE SEQUENCE [LARGE SCALE GENOMIC DNA]</scope>
    <source>
        <strain evidence="13">ZHUSHIDOU_FW_LH</strain>
        <tissue evidence="13">Leaf</tissue>
    </source>
</reference>
<comment type="subcellular location">
    <subcellularLocation>
        <location evidence="1">Cell membrane</location>
        <topology evidence="1">Single-pass type I membrane protein</topology>
    </subcellularLocation>
</comment>
<dbReference type="InterPro" id="IPR003591">
    <property type="entry name" value="Leu-rich_rpt_typical-subtyp"/>
</dbReference>
<dbReference type="PANTHER" id="PTHR48063">
    <property type="entry name" value="LRR RECEPTOR-LIKE KINASE"/>
    <property type="match status" value="1"/>
</dbReference>
<dbReference type="Proteomes" id="UP001372338">
    <property type="component" value="Unassembled WGS sequence"/>
</dbReference>
<dbReference type="InterPro" id="IPR032675">
    <property type="entry name" value="LRR_dom_sf"/>
</dbReference>
<keyword evidence="8" id="KW-1133">Transmembrane helix</keyword>
<evidence type="ECO:0000256" key="10">
    <source>
        <dbReference type="ARBA" id="ARBA00023170"/>
    </source>
</evidence>
<dbReference type="SMART" id="SM00369">
    <property type="entry name" value="LRR_TYP"/>
    <property type="match status" value="10"/>
</dbReference>
<dbReference type="FunFam" id="3.80.10.10:FF:000041">
    <property type="entry name" value="LRR receptor-like serine/threonine-protein kinase ERECTA"/>
    <property type="match status" value="1"/>
</dbReference>